<comment type="caution">
    <text evidence="14">The sequence shown here is derived from an EMBL/GenBank/DDBJ whole genome shotgun (WGS) entry which is preliminary data.</text>
</comment>
<feature type="transmembrane region" description="Helical" evidence="11">
    <location>
        <begin position="293"/>
        <end position="312"/>
    </location>
</feature>
<dbReference type="GO" id="GO:0005886">
    <property type="term" value="C:plasma membrane"/>
    <property type="evidence" value="ECO:0007669"/>
    <property type="project" value="UniProtKB-SubCell"/>
</dbReference>
<organism evidence="14 15">
    <name type="scientific">OM182 bacterium BACL3 MAG-120920-bin41</name>
    <dbReference type="NCBI Taxonomy" id="1655580"/>
    <lineage>
        <taxon>Bacteria</taxon>
        <taxon>Pseudomonadati</taxon>
        <taxon>Pseudomonadota</taxon>
        <taxon>Gammaproteobacteria</taxon>
        <taxon>OMG group</taxon>
        <taxon>OM182 clade</taxon>
    </lineage>
</organism>
<comment type="similarity">
    <text evidence="2 10">Belongs to the ABC-4 integral membrane protein family. FtsX subfamily.</text>
</comment>
<comment type="function">
    <text evidence="10">Part of the ABC transporter FtsEX involved in cellular division.</text>
</comment>
<dbReference type="GO" id="GO:0051301">
    <property type="term" value="P:cell division"/>
    <property type="evidence" value="ECO:0007669"/>
    <property type="project" value="UniProtKB-KW"/>
</dbReference>
<dbReference type="AlphaFoldDB" id="A0A0R2TAB3"/>
<name>A0A0R2TAB3_9GAMM</name>
<evidence type="ECO:0000313" key="14">
    <source>
        <dbReference type="EMBL" id="KRO84239.1"/>
    </source>
</evidence>
<keyword evidence="8 10" id="KW-0472">Membrane</keyword>
<feature type="domain" description="ABC3 transporter permease C-terminal" evidence="12">
    <location>
        <begin position="215"/>
        <end position="341"/>
    </location>
</feature>
<evidence type="ECO:0000259" key="12">
    <source>
        <dbReference type="Pfam" id="PF02687"/>
    </source>
</evidence>
<comment type="subcellular location">
    <subcellularLocation>
        <location evidence="10">Cell inner membrane</location>
    </subcellularLocation>
    <subcellularLocation>
        <location evidence="1">Cell membrane</location>
        <topology evidence="1">Multi-pass membrane protein</topology>
    </subcellularLocation>
</comment>
<feature type="transmembrane region" description="Helical" evidence="11">
    <location>
        <begin position="319"/>
        <end position="342"/>
    </location>
</feature>
<evidence type="ECO:0000313" key="15">
    <source>
        <dbReference type="Proteomes" id="UP000051547"/>
    </source>
</evidence>
<keyword evidence="7 11" id="KW-1133">Transmembrane helix</keyword>
<feature type="transmembrane region" description="Helical" evidence="11">
    <location>
        <begin position="31"/>
        <end position="55"/>
    </location>
</feature>
<evidence type="ECO:0000256" key="7">
    <source>
        <dbReference type="ARBA" id="ARBA00022989"/>
    </source>
</evidence>
<feature type="domain" description="FtsX extracellular" evidence="13">
    <location>
        <begin position="74"/>
        <end position="133"/>
    </location>
</feature>
<dbReference type="Pfam" id="PF02687">
    <property type="entry name" value="FtsX"/>
    <property type="match status" value="1"/>
</dbReference>
<evidence type="ECO:0000259" key="13">
    <source>
        <dbReference type="Pfam" id="PF18075"/>
    </source>
</evidence>
<feature type="transmembrane region" description="Helical" evidence="11">
    <location>
        <begin position="214"/>
        <end position="235"/>
    </location>
</feature>
<keyword evidence="10" id="KW-0997">Cell inner membrane</keyword>
<dbReference type="PANTHER" id="PTHR47755">
    <property type="entry name" value="CELL DIVISION PROTEIN FTSX"/>
    <property type="match status" value="1"/>
</dbReference>
<keyword evidence="5 10" id="KW-0132">Cell division</keyword>
<evidence type="ECO:0000256" key="11">
    <source>
        <dbReference type="SAM" id="Phobius"/>
    </source>
</evidence>
<evidence type="ECO:0000256" key="5">
    <source>
        <dbReference type="ARBA" id="ARBA00022618"/>
    </source>
</evidence>
<sequence>MSTKPAATASLKRVGRLAEHRRESARAFLRLRAAPVATLVTLLVIGIALLLPSLLNHLQRALTSGVLALQSEPSISVYLELEASQDDASRVSEQILQLTDVDAIEIITPAQALAQLGETAGLDKDLLATFDDEVSVSLPSQSPASPAKSRNPLPTTLVVSLSASKDSSEIVAVTAERLAAEIRTIDSVDSVTAEGAWLTRLHALAQIIRRSAQLLAALMAIGLLAAIGNTVRLSVEQRRDEIRVSKLIGASNGYVARPFLYAGLFLGLGGGLVAWLLQLVVVGLVGHEVNQFLALYTAQANSLAVSQIALLAQRAAQDLGLLLGTGAALGWLAALVASHRAIAACEP</sequence>
<dbReference type="GO" id="GO:0032153">
    <property type="term" value="C:cell division site"/>
    <property type="evidence" value="ECO:0007669"/>
    <property type="project" value="TreeGrafter"/>
</dbReference>
<reference evidence="14 15" key="1">
    <citation type="submission" date="2015-10" db="EMBL/GenBank/DDBJ databases">
        <title>Metagenome-Assembled Genomes uncover a global brackish microbiome.</title>
        <authorList>
            <person name="Hugerth L.W."/>
            <person name="Larsson J."/>
            <person name="Alneberg J."/>
            <person name="Lindh M.V."/>
            <person name="Legrand C."/>
            <person name="Pinhassi J."/>
            <person name="Andersson A.F."/>
        </authorList>
    </citation>
    <scope>NUCLEOTIDE SEQUENCE [LARGE SCALE GENOMIC DNA]</scope>
    <source>
        <strain evidence="14">BACL4 MAG-120920-bin41</strain>
    </source>
</reference>
<evidence type="ECO:0000256" key="9">
    <source>
        <dbReference type="ARBA" id="ARBA00023306"/>
    </source>
</evidence>
<accession>A0A0R2TAB3</accession>
<dbReference type="Gene3D" id="3.30.70.3040">
    <property type="match status" value="1"/>
</dbReference>
<dbReference type="PIRSF" id="PIRSF003097">
    <property type="entry name" value="FtsX"/>
    <property type="match status" value="1"/>
</dbReference>
<evidence type="ECO:0000256" key="8">
    <source>
        <dbReference type="ARBA" id="ARBA00023136"/>
    </source>
</evidence>
<evidence type="ECO:0000256" key="2">
    <source>
        <dbReference type="ARBA" id="ARBA00007379"/>
    </source>
</evidence>
<protein>
    <recommendedName>
        <fullName evidence="3 10">Cell division protein FtsX</fullName>
    </recommendedName>
</protein>
<evidence type="ECO:0000256" key="4">
    <source>
        <dbReference type="ARBA" id="ARBA00022475"/>
    </source>
</evidence>
<evidence type="ECO:0000256" key="3">
    <source>
        <dbReference type="ARBA" id="ARBA00021907"/>
    </source>
</evidence>
<evidence type="ECO:0000256" key="1">
    <source>
        <dbReference type="ARBA" id="ARBA00004651"/>
    </source>
</evidence>
<dbReference type="InterPro" id="IPR003838">
    <property type="entry name" value="ABC3_permease_C"/>
</dbReference>
<dbReference type="Pfam" id="PF18075">
    <property type="entry name" value="FtsX_ECD"/>
    <property type="match status" value="1"/>
</dbReference>
<keyword evidence="4 10" id="KW-1003">Cell membrane</keyword>
<evidence type="ECO:0000256" key="6">
    <source>
        <dbReference type="ARBA" id="ARBA00022692"/>
    </source>
</evidence>
<dbReference type="EMBL" id="LIBE01000194">
    <property type="protein sequence ID" value="KRO84239.1"/>
    <property type="molecule type" value="Genomic_DNA"/>
</dbReference>
<proteinExistence type="inferred from homology"/>
<feature type="transmembrane region" description="Helical" evidence="11">
    <location>
        <begin position="259"/>
        <end position="281"/>
    </location>
</feature>
<gene>
    <name evidence="14" type="ORF">ABR72_11375</name>
</gene>
<dbReference type="InterPro" id="IPR004513">
    <property type="entry name" value="FtsX"/>
</dbReference>
<dbReference type="PANTHER" id="PTHR47755:SF1">
    <property type="entry name" value="CELL DIVISION PROTEIN FTSX"/>
    <property type="match status" value="1"/>
</dbReference>
<evidence type="ECO:0000256" key="10">
    <source>
        <dbReference type="PIRNR" id="PIRNR003097"/>
    </source>
</evidence>
<dbReference type="Proteomes" id="UP000051547">
    <property type="component" value="Unassembled WGS sequence"/>
</dbReference>
<dbReference type="InterPro" id="IPR040690">
    <property type="entry name" value="FtsX_ECD"/>
</dbReference>
<keyword evidence="6 11" id="KW-0812">Transmembrane</keyword>
<keyword evidence="9 10" id="KW-0131">Cell cycle</keyword>